<dbReference type="SUPFAM" id="SSF56112">
    <property type="entry name" value="Protein kinase-like (PK-like)"/>
    <property type="match status" value="1"/>
</dbReference>
<dbReference type="Proteomes" id="UP000298327">
    <property type="component" value="Unassembled WGS sequence"/>
</dbReference>
<sequence length="403" mass="44135">MGVRGPDELVLFDTMTHTSTRSSGLGDHGADGILQFKKQHVCNTICDRLGLTGYFLERFNDDRVNDNVNTPVSAKNADEICIRRAVVDYESPSSSEFGSLSASNGASGTAKAAGKSPSFHPRSICRSIHSQCFLTQHGVSSTVKAHNVFRTITVKGAENDGEAVIKYKYDPSAAHDLVIGSDVLATMGPFSVFQLIANVQIDAPSSDGVLYQWNSIPLADILLTTTNELVKFKRLDMIINDFRQLAIKCKIEIPGFELLHLEMEQEYVSAGPSHAHGSGRMADVAAPHAWLRGISLPDYNLKHVPRTLRNNDVLESFFAMCDALTHYSWIAFHHERIFTDIQYVSPAASSAAGSTVPIIAYFRAHSVSGRETYGDGGQRNLDVTRRGHSCNAICNAMKFEPIV</sequence>
<keyword evidence="2" id="KW-0808">Transferase</keyword>
<dbReference type="PROSITE" id="PS51158">
    <property type="entry name" value="ALPHA_KINASE"/>
    <property type="match status" value="1"/>
</dbReference>
<dbReference type="InterPro" id="IPR011009">
    <property type="entry name" value="Kinase-like_dom_sf"/>
</dbReference>
<dbReference type="EMBL" id="SEOQ01001264">
    <property type="protein sequence ID" value="TFY52692.1"/>
    <property type="molecule type" value="Genomic_DNA"/>
</dbReference>
<keyword evidence="1" id="KW-0723">Serine/threonine-protein kinase</keyword>
<keyword evidence="6" id="KW-1185">Reference proteome</keyword>
<evidence type="ECO:0000256" key="3">
    <source>
        <dbReference type="ARBA" id="ARBA00022777"/>
    </source>
</evidence>
<evidence type="ECO:0000313" key="5">
    <source>
        <dbReference type="EMBL" id="TFY52692.1"/>
    </source>
</evidence>
<evidence type="ECO:0000259" key="4">
    <source>
        <dbReference type="PROSITE" id="PS51158"/>
    </source>
</evidence>
<feature type="domain" description="Alpha-type protein kinase" evidence="4">
    <location>
        <begin position="1"/>
        <end position="54"/>
    </location>
</feature>
<organism evidence="5 6">
    <name type="scientific">Dentipellis fragilis</name>
    <dbReference type="NCBI Taxonomy" id="205917"/>
    <lineage>
        <taxon>Eukaryota</taxon>
        <taxon>Fungi</taxon>
        <taxon>Dikarya</taxon>
        <taxon>Basidiomycota</taxon>
        <taxon>Agaricomycotina</taxon>
        <taxon>Agaricomycetes</taxon>
        <taxon>Russulales</taxon>
        <taxon>Hericiaceae</taxon>
        <taxon>Dentipellis</taxon>
    </lineage>
</organism>
<dbReference type="OrthoDB" id="2802092at2759"/>
<comment type="caution">
    <text evidence="5">The sequence shown here is derived from an EMBL/GenBank/DDBJ whole genome shotgun (WGS) entry which is preliminary data.</text>
</comment>
<evidence type="ECO:0000256" key="1">
    <source>
        <dbReference type="ARBA" id="ARBA00022527"/>
    </source>
</evidence>
<dbReference type="GO" id="GO:0005524">
    <property type="term" value="F:ATP binding"/>
    <property type="evidence" value="ECO:0007669"/>
    <property type="project" value="InterPro"/>
</dbReference>
<keyword evidence="3" id="KW-0418">Kinase</keyword>
<dbReference type="AlphaFoldDB" id="A0A4Y9XSG4"/>
<evidence type="ECO:0000256" key="2">
    <source>
        <dbReference type="ARBA" id="ARBA00022679"/>
    </source>
</evidence>
<dbReference type="InterPro" id="IPR004166">
    <property type="entry name" value="a-kinase_dom"/>
</dbReference>
<dbReference type="Gene3D" id="3.20.200.10">
    <property type="entry name" value="MHCK/EF2 kinase"/>
    <property type="match status" value="2"/>
</dbReference>
<dbReference type="Pfam" id="PF02816">
    <property type="entry name" value="Alpha_kinase"/>
    <property type="match status" value="1"/>
</dbReference>
<proteinExistence type="predicted"/>
<accession>A0A4Y9XSG4</accession>
<evidence type="ECO:0000313" key="6">
    <source>
        <dbReference type="Proteomes" id="UP000298327"/>
    </source>
</evidence>
<dbReference type="GO" id="GO:0004674">
    <property type="term" value="F:protein serine/threonine kinase activity"/>
    <property type="evidence" value="ECO:0007669"/>
    <property type="project" value="UniProtKB-KW"/>
</dbReference>
<name>A0A4Y9XSG4_9AGAM</name>
<reference evidence="5 6" key="1">
    <citation type="submission" date="2019-02" db="EMBL/GenBank/DDBJ databases">
        <title>Genome sequencing of the rare red list fungi Dentipellis fragilis.</title>
        <authorList>
            <person name="Buettner E."/>
            <person name="Kellner H."/>
        </authorList>
    </citation>
    <scope>NUCLEOTIDE SEQUENCE [LARGE SCALE GENOMIC DNA]</scope>
    <source>
        <strain evidence="5 6">DSM 105465</strain>
    </source>
</reference>
<protein>
    <recommendedName>
        <fullName evidence="4">Alpha-type protein kinase domain-containing protein</fullName>
    </recommendedName>
</protein>
<gene>
    <name evidence="5" type="ORF">EVG20_g10443</name>
</gene>